<accession>A0ABT9HK19</accession>
<dbReference type="EMBL" id="JAVAJI010000041">
    <property type="protein sequence ID" value="MDP4546127.1"/>
    <property type="molecule type" value="Genomic_DNA"/>
</dbReference>
<sequence length="169" mass="19403">MKAIDQTLQKIGQFPSIAELNLFDVKKYSKVLEKKYFRELTKAIGLASHGVGVGSFVYLRRIFEFLIEESHVKLSSEQSWDEEAYKRARMNEKIEMLSTELPDFLVENKSMYSILSKGIHELSENDCLKAFPIIKIGIEIILDEKIEKLNKEKKLAEAKKALSELSSTI</sequence>
<evidence type="ECO:0000313" key="3">
    <source>
        <dbReference type="Proteomes" id="UP001228171"/>
    </source>
</evidence>
<dbReference type="RefSeq" id="WP_305936173.1">
    <property type="nucleotide sequence ID" value="NZ_JAVAJI010000041.1"/>
</dbReference>
<comment type="caution">
    <text evidence="2">The sequence shown here is derived from an EMBL/GenBank/DDBJ whole genome shotgun (WGS) entry which is preliminary data.</text>
</comment>
<keyword evidence="3" id="KW-1185">Reference proteome</keyword>
<evidence type="ECO:0000313" key="2">
    <source>
        <dbReference type="EMBL" id="MDP4546127.1"/>
    </source>
</evidence>
<dbReference type="Proteomes" id="UP001228171">
    <property type="component" value="Unassembled WGS sequence"/>
</dbReference>
<name>A0ABT9HK19_9GAMM</name>
<reference evidence="2 3" key="1">
    <citation type="submission" date="2023-08" db="EMBL/GenBank/DDBJ databases">
        <authorList>
            <person name="Kumar R."/>
        </authorList>
    </citation>
    <scope>NUCLEOTIDE SEQUENCE [LARGE SCALE GENOMIC DNA]</scope>
    <source>
        <strain evidence="2 3">LUR13</strain>
    </source>
</reference>
<gene>
    <name evidence="2" type="ORF">Q8P09_13695</name>
</gene>
<organism evidence="2 3">
    <name type="scientific">Psychrobacter faecalis</name>
    <dbReference type="NCBI Taxonomy" id="180588"/>
    <lineage>
        <taxon>Bacteria</taxon>
        <taxon>Pseudomonadati</taxon>
        <taxon>Pseudomonadota</taxon>
        <taxon>Gammaproteobacteria</taxon>
        <taxon>Moraxellales</taxon>
        <taxon>Moraxellaceae</taxon>
        <taxon>Psychrobacter</taxon>
    </lineage>
</organism>
<feature type="coiled-coil region" evidence="1">
    <location>
        <begin position="139"/>
        <end position="168"/>
    </location>
</feature>
<keyword evidence="1" id="KW-0175">Coiled coil</keyword>
<evidence type="ECO:0000256" key="1">
    <source>
        <dbReference type="SAM" id="Coils"/>
    </source>
</evidence>
<protein>
    <submittedName>
        <fullName evidence="2">Uncharacterized protein</fullName>
    </submittedName>
</protein>
<proteinExistence type="predicted"/>